<dbReference type="EnsemblMetazoa" id="GAUT033588-RA">
    <property type="protein sequence ID" value="GAUT033588-PA"/>
    <property type="gene ID" value="GAUT033588"/>
</dbReference>
<evidence type="ECO:0000313" key="2">
    <source>
        <dbReference type="EnsemblMetazoa" id="GAUT033588-PA"/>
    </source>
</evidence>
<keyword evidence="1" id="KW-1133">Transmembrane helix</keyword>
<evidence type="ECO:0000256" key="1">
    <source>
        <dbReference type="SAM" id="Phobius"/>
    </source>
</evidence>
<organism evidence="2 3">
    <name type="scientific">Glossina austeni</name>
    <name type="common">Savannah tsetse fly</name>
    <dbReference type="NCBI Taxonomy" id="7395"/>
    <lineage>
        <taxon>Eukaryota</taxon>
        <taxon>Metazoa</taxon>
        <taxon>Ecdysozoa</taxon>
        <taxon>Arthropoda</taxon>
        <taxon>Hexapoda</taxon>
        <taxon>Insecta</taxon>
        <taxon>Pterygota</taxon>
        <taxon>Neoptera</taxon>
        <taxon>Endopterygota</taxon>
        <taxon>Diptera</taxon>
        <taxon>Brachycera</taxon>
        <taxon>Muscomorpha</taxon>
        <taxon>Hippoboscoidea</taxon>
        <taxon>Glossinidae</taxon>
        <taxon>Glossina</taxon>
    </lineage>
</organism>
<accession>A0A1A9VD95</accession>
<keyword evidence="3" id="KW-1185">Reference proteome</keyword>
<evidence type="ECO:0000313" key="3">
    <source>
        <dbReference type="Proteomes" id="UP000078200"/>
    </source>
</evidence>
<keyword evidence="1" id="KW-0812">Transmembrane</keyword>
<protein>
    <submittedName>
        <fullName evidence="2">Uncharacterized protein</fullName>
    </submittedName>
</protein>
<name>A0A1A9VD95_GLOAU</name>
<reference evidence="2" key="1">
    <citation type="submission" date="2020-05" db="UniProtKB">
        <authorList>
            <consortium name="EnsemblMetazoa"/>
        </authorList>
    </citation>
    <scope>IDENTIFICATION</scope>
    <source>
        <strain evidence="2">TTRI</strain>
    </source>
</reference>
<dbReference type="Proteomes" id="UP000078200">
    <property type="component" value="Unassembled WGS sequence"/>
</dbReference>
<keyword evidence="1" id="KW-0472">Membrane</keyword>
<dbReference type="AlphaFoldDB" id="A0A1A9VD95"/>
<dbReference type="VEuPathDB" id="VectorBase:GAUT033588"/>
<sequence length="162" mass="17854">MRVSPAILVFHWCVAHVLELAMMILLEWVSRILIGAFLLLCAISTNPNLCSPTSVTTLGATSQVVDDKDLPSTSRVVSNYNENAIHLLILKAVPSRKTLILSRDSSEMAIDNINSYLADKMPELSLSQVSELKLSTDQRRAILSFKLLAPAENFGSLLNMEL</sequence>
<proteinExistence type="predicted"/>
<feature type="transmembrane region" description="Helical" evidence="1">
    <location>
        <begin position="6"/>
        <end position="25"/>
    </location>
</feature>